<comment type="caution">
    <text evidence="3">The sequence shown here is derived from an EMBL/GenBank/DDBJ whole genome shotgun (WGS) entry which is preliminary data.</text>
</comment>
<dbReference type="Proteomes" id="UP000037923">
    <property type="component" value="Unassembled WGS sequence"/>
</dbReference>
<keyword evidence="2" id="KW-0812">Transmembrane</keyword>
<dbReference type="OMA" id="PWPECSC"/>
<feature type="compositionally biased region" description="Low complexity" evidence="1">
    <location>
        <begin position="442"/>
        <end position="457"/>
    </location>
</feature>
<proteinExistence type="predicted"/>
<dbReference type="OrthoDB" id="264076at2759"/>
<evidence type="ECO:0000313" key="4">
    <source>
        <dbReference type="Proteomes" id="UP000037923"/>
    </source>
</evidence>
<evidence type="ECO:0000313" key="3">
    <source>
        <dbReference type="EMBL" id="KPA77224.1"/>
    </source>
</evidence>
<feature type="compositionally biased region" description="Polar residues" evidence="1">
    <location>
        <begin position="421"/>
        <end position="440"/>
    </location>
</feature>
<dbReference type="VEuPathDB" id="TriTrypDB:LpyrH10_17_0630"/>
<keyword evidence="2" id="KW-0472">Membrane</keyword>
<sequence>MKQRAGQQFTYEARRNVQSEYEAMLDDASYNYPYVFTEDMSRMLQDLFNHSTLQTLGGGVTSIFEECTYNAGGDPNVAIYSGAGCVKSLLHAGIAADCVAPNPLCCVLYWRYPPSLADRLPVLELDPQLIFWDGARPVNGFYTNFSAKYLQNNSNCTAWPAWPTGGSSPVDGAALAVDATGEWRFTRRRQPALSFVEHRITTPTAEQSTNFDRLSAAGTTAWEKVHQFGDIPAAGPIVACVCLLVLCLVLLLVFYCCTEPQARRAQSELREKIDALASTTADQEAEICRRRTRSERKTPQSERQTPSSCGSFSKPAKQSLSPVPVGRSSSTPSRWPSQAQLMDQRNGSGVRGVLPSPSASPRQALARTPSRPPPSRVNSASPGVLSRQGSHFESPQRNVAGPSRRASITSDHRRKSKNQDRPQQLPQADSSLSRNGSSTAGVPARAASRHSSVASPSQRPVQTFQNPLIGRQSFKN</sequence>
<feature type="compositionally biased region" description="Polar residues" evidence="1">
    <location>
        <begin position="301"/>
        <end position="347"/>
    </location>
</feature>
<organism evidence="3 4">
    <name type="scientific">Leptomonas pyrrhocoris</name>
    <name type="common">Firebug parasite</name>
    <dbReference type="NCBI Taxonomy" id="157538"/>
    <lineage>
        <taxon>Eukaryota</taxon>
        <taxon>Discoba</taxon>
        <taxon>Euglenozoa</taxon>
        <taxon>Kinetoplastea</taxon>
        <taxon>Metakinetoplastina</taxon>
        <taxon>Trypanosomatida</taxon>
        <taxon>Trypanosomatidae</taxon>
        <taxon>Leishmaniinae</taxon>
        <taxon>Leptomonas</taxon>
    </lineage>
</organism>
<protein>
    <submittedName>
        <fullName evidence="3">Uncharacterized protein</fullName>
    </submittedName>
</protein>
<accession>A0A0N0VE89</accession>
<feature type="compositionally biased region" description="Polar residues" evidence="1">
    <location>
        <begin position="376"/>
        <end position="397"/>
    </location>
</feature>
<gene>
    <name evidence="3" type="ORF">ABB37_07131</name>
</gene>
<feature type="region of interest" description="Disordered" evidence="1">
    <location>
        <begin position="280"/>
        <end position="476"/>
    </location>
</feature>
<feature type="transmembrane region" description="Helical" evidence="2">
    <location>
        <begin position="233"/>
        <end position="257"/>
    </location>
</feature>
<evidence type="ECO:0000256" key="2">
    <source>
        <dbReference type="SAM" id="Phobius"/>
    </source>
</evidence>
<dbReference type="RefSeq" id="XP_015655663.1">
    <property type="nucleotide sequence ID" value="XM_015805657.1"/>
</dbReference>
<dbReference type="GeneID" id="26907417"/>
<dbReference type="EMBL" id="LGTL01000017">
    <property type="protein sequence ID" value="KPA77224.1"/>
    <property type="molecule type" value="Genomic_DNA"/>
</dbReference>
<evidence type="ECO:0000256" key="1">
    <source>
        <dbReference type="SAM" id="MobiDB-lite"/>
    </source>
</evidence>
<dbReference type="AlphaFoldDB" id="A0A0N0VE89"/>
<reference evidence="3 4" key="1">
    <citation type="submission" date="2015-07" db="EMBL/GenBank/DDBJ databases">
        <title>High-quality genome of monoxenous trypanosomatid Leptomonas pyrrhocoris.</title>
        <authorList>
            <person name="Flegontov P."/>
            <person name="Butenko A."/>
            <person name="Firsov S."/>
            <person name="Vlcek C."/>
            <person name="Logacheva M.D."/>
            <person name="Field M."/>
            <person name="Filatov D."/>
            <person name="Flegontova O."/>
            <person name="Gerasimov E."/>
            <person name="Jackson A.P."/>
            <person name="Kelly S."/>
            <person name="Opperdoes F."/>
            <person name="O'Reilly A."/>
            <person name="Votypka J."/>
            <person name="Yurchenko V."/>
            <person name="Lukes J."/>
        </authorList>
    </citation>
    <scope>NUCLEOTIDE SEQUENCE [LARGE SCALE GENOMIC DNA]</scope>
    <source>
        <strain evidence="3">H10</strain>
    </source>
</reference>
<name>A0A0N0VE89_LEPPY</name>
<keyword evidence="4" id="KW-1185">Reference proteome</keyword>
<keyword evidence="2" id="KW-1133">Transmembrane helix</keyword>